<reference evidence="2" key="1">
    <citation type="submission" date="2016-01" db="EMBL/GenBank/DDBJ databases">
        <title>Genome sequencing of Roseivirga ehrenbergii KMM 6017.</title>
        <authorList>
            <person name="Selvaratnam C."/>
            <person name="Thevarajoo S."/>
            <person name="Goh K.M."/>
            <person name="Ee R."/>
            <person name="Chan K.-G."/>
            <person name="Chong C.S."/>
        </authorList>
    </citation>
    <scope>NUCLEOTIDE SEQUENCE [LARGE SCALE GENOMIC DNA]</scope>
    <source>
        <strain evidence="2">KMM 6017</strain>
    </source>
</reference>
<dbReference type="AlphaFoldDB" id="A0A150WZX8"/>
<keyword evidence="1" id="KW-0472">Membrane</keyword>
<evidence type="ECO:0000256" key="1">
    <source>
        <dbReference type="SAM" id="Phobius"/>
    </source>
</evidence>
<dbReference type="RefSeq" id="WP_062592948.1">
    <property type="nucleotide sequence ID" value="NZ_LQZQ01000049.1"/>
</dbReference>
<gene>
    <name evidence="2" type="ORF">MB14_08310</name>
</gene>
<dbReference type="OrthoDB" id="662673at2"/>
<comment type="caution">
    <text evidence="2">The sequence shown here is derived from an EMBL/GenBank/DDBJ whole genome shotgun (WGS) entry which is preliminary data.</text>
</comment>
<dbReference type="Proteomes" id="UP000075583">
    <property type="component" value="Unassembled WGS sequence"/>
</dbReference>
<feature type="transmembrane region" description="Helical" evidence="1">
    <location>
        <begin position="123"/>
        <end position="144"/>
    </location>
</feature>
<sequence length="226" mass="25635">MSLTVNQIDQIKAFINKRGFNTIEVEMEALDHMASKVEALLEEKPDMNFDLAITKAHADLGIFGFATFEEAIFAGCKERSKKIRKAVLRDYLKGPKLLITLAIISVAFLIQKFLLNLPWSEEAMVVFIFSVVLTMIILPSIYFIKTKRKWGKRSFVISNTFAGTSGASLIIFYITRFVLEFGTLSPLLLQIIFTFVILKLSLIALINFAIIKEAIAFTEEKYLKYA</sequence>
<dbReference type="EMBL" id="LQZQ01000049">
    <property type="protein sequence ID" value="KYG72048.1"/>
    <property type="molecule type" value="Genomic_DNA"/>
</dbReference>
<protein>
    <submittedName>
        <fullName evidence="2">Uncharacterized protein</fullName>
    </submittedName>
</protein>
<accession>A0A150WZX8</accession>
<feature type="transmembrane region" description="Helical" evidence="1">
    <location>
        <begin position="97"/>
        <end position="117"/>
    </location>
</feature>
<organism evidence="2 3">
    <name type="scientific">Roseivirga ehrenbergii (strain DSM 102268 / JCM 13514 / KCTC 12282 / NCIMB 14502 / KMM 6017)</name>
    <dbReference type="NCBI Taxonomy" id="279360"/>
    <lineage>
        <taxon>Bacteria</taxon>
        <taxon>Pseudomonadati</taxon>
        <taxon>Bacteroidota</taxon>
        <taxon>Cytophagia</taxon>
        <taxon>Cytophagales</taxon>
        <taxon>Roseivirgaceae</taxon>
        <taxon>Roseivirga</taxon>
    </lineage>
</organism>
<keyword evidence="1" id="KW-0812">Transmembrane</keyword>
<dbReference type="STRING" id="279360.MB14_08310"/>
<feature type="transmembrane region" description="Helical" evidence="1">
    <location>
        <begin position="156"/>
        <end position="175"/>
    </location>
</feature>
<evidence type="ECO:0000313" key="2">
    <source>
        <dbReference type="EMBL" id="KYG72048.1"/>
    </source>
</evidence>
<keyword evidence="3" id="KW-1185">Reference proteome</keyword>
<keyword evidence="1" id="KW-1133">Transmembrane helix</keyword>
<evidence type="ECO:0000313" key="3">
    <source>
        <dbReference type="Proteomes" id="UP000075583"/>
    </source>
</evidence>
<name>A0A150WZX8_ROSEK</name>
<feature type="transmembrane region" description="Helical" evidence="1">
    <location>
        <begin position="187"/>
        <end position="211"/>
    </location>
</feature>
<proteinExistence type="predicted"/>